<feature type="domain" description="ISXO2-like transposase" evidence="1">
    <location>
        <begin position="2"/>
        <end position="38"/>
    </location>
</feature>
<dbReference type="Pfam" id="PF12762">
    <property type="entry name" value="DDE_Tnp_IS1595"/>
    <property type="match status" value="1"/>
</dbReference>
<dbReference type="Proteomes" id="UP000182160">
    <property type="component" value="Unassembled WGS sequence"/>
</dbReference>
<dbReference type="RefSeq" id="WP_139194544.1">
    <property type="nucleotide sequence ID" value="NZ_FOBO01000011.1"/>
</dbReference>
<organism evidence="2 3">
    <name type="scientific">Roseovarius tolerans</name>
    <dbReference type="NCBI Taxonomy" id="74031"/>
    <lineage>
        <taxon>Bacteria</taxon>
        <taxon>Pseudomonadati</taxon>
        <taxon>Pseudomonadota</taxon>
        <taxon>Alphaproteobacteria</taxon>
        <taxon>Rhodobacterales</taxon>
        <taxon>Roseobacteraceae</taxon>
        <taxon>Roseovarius</taxon>
    </lineage>
</organism>
<sequence>HWVHRVFSNLKRWAKGVFHGLRKRHLQRYLDEFVFRWNRRRHMQSAFDTLLGIGAGLAPATYRDFVDQRV</sequence>
<proteinExistence type="predicted"/>
<gene>
    <name evidence="2" type="ORF">SAMN04488077_1111</name>
</gene>
<protein>
    <submittedName>
        <fullName evidence="2">ISXO2-like transposase domain-containing protein</fullName>
    </submittedName>
</protein>
<evidence type="ECO:0000313" key="3">
    <source>
        <dbReference type="Proteomes" id="UP000182160"/>
    </source>
</evidence>
<dbReference type="AlphaFoldDB" id="A0A1H8D4J3"/>
<name>A0A1H8D4J3_9RHOB</name>
<evidence type="ECO:0000259" key="1">
    <source>
        <dbReference type="Pfam" id="PF12762"/>
    </source>
</evidence>
<dbReference type="EMBL" id="FOBO01000011">
    <property type="protein sequence ID" value="SEN02085.1"/>
    <property type="molecule type" value="Genomic_DNA"/>
</dbReference>
<reference evidence="2 3" key="1">
    <citation type="submission" date="2016-10" db="EMBL/GenBank/DDBJ databases">
        <authorList>
            <person name="de Groot N.N."/>
        </authorList>
    </citation>
    <scope>NUCLEOTIDE SEQUENCE [LARGE SCALE GENOMIC DNA]</scope>
    <source>
        <strain evidence="2 3">DSM 11457</strain>
    </source>
</reference>
<accession>A0A1H8D4J3</accession>
<evidence type="ECO:0000313" key="2">
    <source>
        <dbReference type="EMBL" id="SEN02085.1"/>
    </source>
</evidence>
<feature type="non-terminal residue" evidence="2">
    <location>
        <position position="1"/>
    </location>
</feature>
<dbReference type="InterPro" id="IPR024445">
    <property type="entry name" value="Tnp_ISXO2-like"/>
</dbReference>